<organism evidence="1">
    <name type="scientific">Physcomitrium patens</name>
    <name type="common">Spreading-leaved earth moss</name>
    <name type="synonym">Physcomitrella patens</name>
    <dbReference type="NCBI Taxonomy" id="3218"/>
    <lineage>
        <taxon>Eukaryota</taxon>
        <taxon>Viridiplantae</taxon>
        <taxon>Streptophyta</taxon>
        <taxon>Embryophyta</taxon>
        <taxon>Bryophyta</taxon>
        <taxon>Bryophytina</taxon>
        <taxon>Bryopsida</taxon>
        <taxon>Funariidae</taxon>
        <taxon>Funariales</taxon>
        <taxon>Funariaceae</taxon>
        <taxon>Physcomitrium</taxon>
    </lineage>
</organism>
<gene>
    <name evidence="1" type="ORF">PHYPA_027402</name>
</gene>
<name>A0A2K1IP81_PHYPA</name>
<reference evidence="2" key="3">
    <citation type="submission" date="2020-12" db="UniProtKB">
        <authorList>
            <consortium name="EnsemblPlants"/>
        </authorList>
    </citation>
    <scope>IDENTIFICATION</scope>
</reference>
<evidence type="ECO:0000313" key="1">
    <source>
        <dbReference type="EMBL" id="PNR31086.1"/>
    </source>
</evidence>
<dbReference type="InParanoid" id="A0A2K1IP81"/>
<reference evidence="1 3" key="1">
    <citation type="journal article" date="2008" name="Science">
        <title>The Physcomitrella genome reveals evolutionary insights into the conquest of land by plants.</title>
        <authorList>
            <person name="Rensing S."/>
            <person name="Lang D."/>
            <person name="Zimmer A."/>
            <person name="Terry A."/>
            <person name="Salamov A."/>
            <person name="Shapiro H."/>
            <person name="Nishiyama T."/>
            <person name="Perroud P.-F."/>
            <person name="Lindquist E."/>
            <person name="Kamisugi Y."/>
            <person name="Tanahashi T."/>
            <person name="Sakakibara K."/>
            <person name="Fujita T."/>
            <person name="Oishi K."/>
            <person name="Shin-I T."/>
            <person name="Kuroki Y."/>
            <person name="Toyoda A."/>
            <person name="Suzuki Y."/>
            <person name="Hashimoto A."/>
            <person name="Yamaguchi K."/>
            <person name="Sugano A."/>
            <person name="Kohara Y."/>
            <person name="Fujiyama A."/>
            <person name="Anterola A."/>
            <person name="Aoki S."/>
            <person name="Ashton N."/>
            <person name="Barbazuk W.B."/>
            <person name="Barker E."/>
            <person name="Bennetzen J."/>
            <person name="Bezanilla M."/>
            <person name="Blankenship R."/>
            <person name="Cho S.H."/>
            <person name="Dutcher S."/>
            <person name="Estelle M."/>
            <person name="Fawcett J.A."/>
            <person name="Gundlach H."/>
            <person name="Hanada K."/>
            <person name="Heyl A."/>
            <person name="Hicks K.A."/>
            <person name="Hugh J."/>
            <person name="Lohr M."/>
            <person name="Mayer K."/>
            <person name="Melkozernov A."/>
            <person name="Murata T."/>
            <person name="Nelson D."/>
            <person name="Pils B."/>
            <person name="Prigge M."/>
            <person name="Reiss B."/>
            <person name="Renner T."/>
            <person name="Rombauts S."/>
            <person name="Rushton P."/>
            <person name="Sanderfoot A."/>
            <person name="Schween G."/>
            <person name="Shiu S.-H."/>
            <person name="Stueber K."/>
            <person name="Theodoulou F.L."/>
            <person name="Tu H."/>
            <person name="Van de Peer Y."/>
            <person name="Verrier P.J."/>
            <person name="Waters E."/>
            <person name="Wood A."/>
            <person name="Yang L."/>
            <person name="Cove D."/>
            <person name="Cuming A."/>
            <person name="Hasebe M."/>
            <person name="Lucas S."/>
            <person name="Mishler D.B."/>
            <person name="Reski R."/>
            <person name="Grigoriev I."/>
            <person name="Quatrano R.S."/>
            <person name="Boore J.L."/>
        </authorList>
    </citation>
    <scope>NUCLEOTIDE SEQUENCE [LARGE SCALE GENOMIC DNA]</scope>
    <source>
        <strain evidence="2 3">cv. Gransden 2004</strain>
    </source>
</reference>
<proteinExistence type="predicted"/>
<reference evidence="1 3" key="2">
    <citation type="journal article" date="2018" name="Plant J.">
        <title>The Physcomitrella patens chromosome-scale assembly reveals moss genome structure and evolution.</title>
        <authorList>
            <person name="Lang D."/>
            <person name="Ullrich K.K."/>
            <person name="Murat F."/>
            <person name="Fuchs J."/>
            <person name="Jenkins J."/>
            <person name="Haas F.B."/>
            <person name="Piednoel M."/>
            <person name="Gundlach H."/>
            <person name="Van Bel M."/>
            <person name="Meyberg R."/>
            <person name="Vives C."/>
            <person name="Morata J."/>
            <person name="Symeonidi A."/>
            <person name="Hiss M."/>
            <person name="Muchero W."/>
            <person name="Kamisugi Y."/>
            <person name="Saleh O."/>
            <person name="Blanc G."/>
            <person name="Decker E.L."/>
            <person name="van Gessel N."/>
            <person name="Grimwood J."/>
            <person name="Hayes R.D."/>
            <person name="Graham S.W."/>
            <person name="Gunter L.E."/>
            <person name="McDaniel S.F."/>
            <person name="Hoernstein S.N.W."/>
            <person name="Larsson A."/>
            <person name="Li F.W."/>
            <person name="Perroud P.F."/>
            <person name="Phillips J."/>
            <person name="Ranjan P."/>
            <person name="Rokshar D.S."/>
            <person name="Rothfels C.J."/>
            <person name="Schneider L."/>
            <person name="Shu S."/>
            <person name="Stevenson D.W."/>
            <person name="Thummler F."/>
            <person name="Tillich M."/>
            <person name="Villarreal Aguilar J.C."/>
            <person name="Widiez T."/>
            <person name="Wong G.K."/>
            <person name="Wymore A."/>
            <person name="Zhang Y."/>
            <person name="Zimmer A.D."/>
            <person name="Quatrano R.S."/>
            <person name="Mayer K.F.X."/>
            <person name="Goodstein D."/>
            <person name="Casacuberta J.M."/>
            <person name="Vandepoele K."/>
            <person name="Reski R."/>
            <person name="Cuming A.C."/>
            <person name="Tuskan G.A."/>
            <person name="Maumus F."/>
            <person name="Salse J."/>
            <person name="Schmutz J."/>
            <person name="Rensing S.A."/>
        </authorList>
    </citation>
    <scope>NUCLEOTIDE SEQUENCE [LARGE SCALE GENOMIC DNA]</scope>
    <source>
        <strain evidence="2 3">cv. Gransden 2004</strain>
    </source>
</reference>
<protein>
    <submittedName>
        <fullName evidence="1 2">Uncharacterized protein</fullName>
    </submittedName>
</protein>
<sequence length="112" mass="12479">MAENAISKEEDNATKTMRQRLLHYDVLCMVSESKFSVEKMWQKQMFSLQLSLAATKTSLAVDASLTLPIPDKDYDSGDGHYSPVKHRLRWGASKPAQETVDLSPASSFSRAA</sequence>
<dbReference type="PaxDb" id="3218-PP1S225_39V6.1"/>
<dbReference type="Proteomes" id="UP000006727">
    <property type="component" value="Chromosome 22"/>
</dbReference>
<evidence type="ECO:0000313" key="3">
    <source>
        <dbReference type="Proteomes" id="UP000006727"/>
    </source>
</evidence>
<dbReference type="Gramene" id="Pp3c22_21320V3.1">
    <property type="protein sequence ID" value="Pp3c22_21320V3.1"/>
    <property type="gene ID" value="Pp3c22_21320"/>
</dbReference>
<dbReference type="AlphaFoldDB" id="A0A2K1IP81"/>
<keyword evidence="3" id="KW-1185">Reference proteome</keyword>
<evidence type="ECO:0000313" key="2">
    <source>
        <dbReference type="EnsemblPlants" id="Pp3c22_21320V3.1"/>
    </source>
</evidence>
<dbReference type="EnsemblPlants" id="Pp3c22_21320V3.1">
    <property type="protein sequence ID" value="Pp3c22_21320V3.1"/>
    <property type="gene ID" value="Pp3c22_21320"/>
</dbReference>
<dbReference type="EMBL" id="ABEU02000022">
    <property type="protein sequence ID" value="PNR31086.1"/>
    <property type="molecule type" value="Genomic_DNA"/>
</dbReference>
<accession>A0A2K1IP81</accession>